<dbReference type="PANTHER" id="PTHR14027">
    <property type="entry name" value="RNA POLYMERASE-ASSOCIATED PROTEIN CTR9"/>
    <property type="match status" value="1"/>
</dbReference>
<evidence type="ECO:0000313" key="6">
    <source>
        <dbReference type="EMBL" id="KAJ1701821.1"/>
    </source>
</evidence>
<keyword evidence="1" id="KW-0677">Repeat</keyword>
<feature type="compositionally biased region" description="Basic and acidic residues" evidence="5">
    <location>
        <begin position="1123"/>
        <end position="1134"/>
    </location>
</feature>
<evidence type="ECO:0000256" key="4">
    <source>
        <dbReference type="SAM" id="Coils"/>
    </source>
</evidence>
<accession>A0A9Q0CX97</accession>
<dbReference type="InterPro" id="IPR011990">
    <property type="entry name" value="TPR-like_helical_dom_sf"/>
</dbReference>
<dbReference type="InterPro" id="IPR031101">
    <property type="entry name" value="Ctr9"/>
</dbReference>
<dbReference type="PROSITE" id="PS50293">
    <property type="entry name" value="TPR_REGION"/>
    <property type="match status" value="1"/>
</dbReference>
<dbReference type="GO" id="GO:0006355">
    <property type="term" value="P:regulation of DNA-templated transcription"/>
    <property type="evidence" value="ECO:0007669"/>
    <property type="project" value="InterPro"/>
</dbReference>
<keyword evidence="4" id="KW-0175">Coiled coil</keyword>
<keyword evidence="2 3" id="KW-0802">TPR repeat</keyword>
<feature type="repeat" description="TPR" evidence="3">
    <location>
        <begin position="391"/>
        <end position="424"/>
    </location>
</feature>
<comment type="caution">
    <text evidence="6">The sequence shown here is derived from an EMBL/GenBank/DDBJ whole genome shotgun (WGS) entry which is preliminary data.</text>
</comment>
<protein>
    <recommendedName>
        <fullName evidence="8">RNA polymerase-associated protein CTR9</fullName>
    </recommendedName>
</protein>
<dbReference type="Pfam" id="PF07719">
    <property type="entry name" value="TPR_2"/>
    <property type="match status" value="1"/>
</dbReference>
<evidence type="ECO:0008006" key="8">
    <source>
        <dbReference type="Google" id="ProtNLM"/>
    </source>
</evidence>
<feature type="repeat" description="TPR" evidence="3">
    <location>
        <begin position="211"/>
        <end position="244"/>
    </location>
</feature>
<dbReference type="InterPro" id="IPR013105">
    <property type="entry name" value="TPR_2"/>
</dbReference>
<dbReference type="InterPro" id="IPR019734">
    <property type="entry name" value="TPR_rpt"/>
</dbReference>
<dbReference type="SUPFAM" id="SSF48452">
    <property type="entry name" value="TPR-like"/>
    <property type="match status" value="2"/>
</dbReference>
<feature type="region of interest" description="Disordered" evidence="5">
    <location>
        <begin position="976"/>
        <end position="1141"/>
    </location>
</feature>
<feature type="compositionally biased region" description="Basic residues" evidence="5">
    <location>
        <begin position="1001"/>
        <end position="1018"/>
    </location>
</feature>
<feature type="repeat" description="TPR" evidence="3">
    <location>
        <begin position="357"/>
        <end position="390"/>
    </location>
</feature>
<evidence type="ECO:0000313" key="7">
    <source>
        <dbReference type="Proteomes" id="UP001151287"/>
    </source>
</evidence>
<evidence type="ECO:0000256" key="1">
    <source>
        <dbReference type="ARBA" id="ARBA00022737"/>
    </source>
</evidence>
<dbReference type="SMART" id="SM00028">
    <property type="entry name" value="TPR"/>
    <property type="match status" value="11"/>
</dbReference>
<dbReference type="OrthoDB" id="343875at2759"/>
<feature type="compositionally biased region" description="Basic and acidic residues" evidence="5">
    <location>
        <begin position="1035"/>
        <end position="1049"/>
    </location>
</feature>
<name>A0A9Q0CX97_9POAL</name>
<dbReference type="Pfam" id="PF13176">
    <property type="entry name" value="TPR_7"/>
    <property type="match status" value="1"/>
</dbReference>
<gene>
    <name evidence="6" type="ORF">LUZ63_001600</name>
</gene>
<dbReference type="FunFam" id="1.25.40.10:FF:000383">
    <property type="entry name" value="Rna polymerase-associated protein ctr9"/>
    <property type="match status" value="1"/>
</dbReference>
<dbReference type="Pfam" id="PF13414">
    <property type="entry name" value="TPR_11"/>
    <property type="match status" value="1"/>
</dbReference>
<feature type="repeat" description="TPR" evidence="3">
    <location>
        <begin position="763"/>
        <end position="796"/>
    </location>
</feature>
<dbReference type="FunFam" id="1.25.40.10:FF:000328">
    <property type="entry name" value="protein CTR9 homolog"/>
    <property type="match status" value="1"/>
</dbReference>
<dbReference type="EMBL" id="JAMQYH010000001">
    <property type="protein sequence ID" value="KAJ1701821.1"/>
    <property type="molecule type" value="Genomic_DNA"/>
</dbReference>
<dbReference type="Proteomes" id="UP001151287">
    <property type="component" value="Unassembled WGS sequence"/>
</dbReference>
<dbReference type="GO" id="GO:0006368">
    <property type="term" value="P:transcription elongation by RNA polymerase II"/>
    <property type="evidence" value="ECO:0007669"/>
    <property type="project" value="TreeGrafter"/>
</dbReference>
<dbReference type="GO" id="GO:0016593">
    <property type="term" value="C:Cdc73/Paf1 complex"/>
    <property type="evidence" value="ECO:0007669"/>
    <property type="project" value="TreeGrafter"/>
</dbReference>
<feature type="coiled-coil region" evidence="4">
    <location>
        <begin position="905"/>
        <end position="975"/>
    </location>
</feature>
<proteinExistence type="predicted"/>
<dbReference type="PANTHER" id="PTHR14027:SF2">
    <property type="entry name" value="RNA POLYMERASE-ASSOCIATED PROTEIN CTR9 HOMOLOG"/>
    <property type="match status" value="1"/>
</dbReference>
<dbReference type="AlphaFoldDB" id="A0A9Q0CX97"/>
<dbReference type="PROSITE" id="PS50005">
    <property type="entry name" value="TPR"/>
    <property type="match status" value="4"/>
</dbReference>
<dbReference type="Gene3D" id="1.25.40.10">
    <property type="entry name" value="Tetratricopeptide repeat domain"/>
    <property type="match status" value="4"/>
</dbReference>
<dbReference type="Pfam" id="PF13181">
    <property type="entry name" value="TPR_8"/>
    <property type="match status" value="2"/>
</dbReference>
<evidence type="ECO:0000256" key="5">
    <source>
        <dbReference type="SAM" id="MobiDB-lite"/>
    </source>
</evidence>
<dbReference type="GO" id="GO:0000993">
    <property type="term" value="F:RNA polymerase II complex binding"/>
    <property type="evidence" value="ECO:0007669"/>
    <property type="project" value="TreeGrafter"/>
</dbReference>
<dbReference type="SUPFAM" id="SSF81901">
    <property type="entry name" value="HCP-like"/>
    <property type="match status" value="1"/>
</dbReference>
<organism evidence="6 7">
    <name type="scientific">Rhynchospora breviuscula</name>
    <dbReference type="NCBI Taxonomy" id="2022672"/>
    <lineage>
        <taxon>Eukaryota</taxon>
        <taxon>Viridiplantae</taxon>
        <taxon>Streptophyta</taxon>
        <taxon>Embryophyta</taxon>
        <taxon>Tracheophyta</taxon>
        <taxon>Spermatophyta</taxon>
        <taxon>Magnoliopsida</taxon>
        <taxon>Liliopsida</taxon>
        <taxon>Poales</taxon>
        <taxon>Cyperaceae</taxon>
        <taxon>Cyperoideae</taxon>
        <taxon>Rhynchosporeae</taxon>
        <taxon>Rhynchospora</taxon>
    </lineage>
</organism>
<sequence>MASCVYIPVQNSEEEVCVALDQLPRDAADILDILKAEQAPLDLWLIIAREYYSQGKVDQFLQILDEGSGPEIDEYYADVKYERIAILNALGAYYTFLATTGPPEEKERNFVMATSYYNKASRIDTIEPSTWIGKALLCIARDERDKLEKAKENFRIVLEYNPKHVPGLLGQACVLFMMGEKEENIRKSQEFYKIALENYRESLRLFPNCPAVVRLGIGYCQYRLGQLGKARQAFNRVLQLDPDNVEATVALGVLDLQTNEAGNIRRGVEMMEQAHDLDPVNPMVLNHLANHFFFTGQHFLVEQLTETSLENSGDHPLLKSQAFYNLARSYHSKGDYDKAGRYYMAAANEIRRPKDFVLPFYGLGQIQLKLKDLKNSLSSFQKVLEVYPENVESLKAIGHIHAQQGEFDKAVETFKKVTRIDPKDSQAFLELGELLLPIDANAALEALKTARNLLKRSGEDMPIELLNTIGVLHFEKEDFELAEQTFKEALGDGIWVSLLDEKLDHKVNNYGNALNLRDLGLFHQLEEDNESLDLPWDKVTTLFNYARLLEQRHDTIKASILYRFIIFKYPGYVDAYLRLAAIAKARHDFKLSIELVKDALKVDEKYPQALCMLADLQLKTDDWLKAKETIRAAKDATSGNDSYANLALVYFFILENSSLFSIVNIVNENNILLIVTLLNLQGNWNYFAALRSSDKKGSKVEAMHLEKAKELCTKVLKEHKGNMYAANGTGIVFAEKGHFDVSKDLFTQVQEAAASGSTLVQMPDVWVNLAHIYLAQGQFSLAIKMYQNCLRKFYNGTDSTILLYLARAQYDAEQWQDCKKTLLRALHLAPSNPTLRFNIGVAMQKYSASTLQKTKRTAEEIRFTLSELENAVRMFRQLCGCTYYHSHGFDEKKFSTHVEYCQHLLEAAKVHCEAAEREEQQTRQRLEVARQVSLAEEARRKVEEQRKLQAEKRKQEDELKQVKQLEERFERVKEIWKSSTHASGGKRRERSRPDDEEGGERRRRRSSGGGSRRRKKDKRMGTQYEDDEGYTEMEYNDKSQDEAEEREFADNPANGSDDDAGPAPKSPDPLAAAGLDDSDADDDMGGPSRGSKKRRAFSESDEDEEPMIKKQRLSPSNSAGSDGEIREAKGNNVHDDEDDDM</sequence>
<evidence type="ECO:0000256" key="2">
    <source>
        <dbReference type="ARBA" id="ARBA00022803"/>
    </source>
</evidence>
<evidence type="ECO:0000256" key="3">
    <source>
        <dbReference type="PROSITE-ProRule" id="PRU00339"/>
    </source>
</evidence>
<keyword evidence="7" id="KW-1185">Reference proteome</keyword>
<reference evidence="6" key="1">
    <citation type="journal article" date="2022" name="Cell">
        <title>Repeat-based holocentromeres influence genome architecture and karyotype evolution.</title>
        <authorList>
            <person name="Hofstatter P.G."/>
            <person name="Thangavel G."/>
            <person name="Lux T."/>
            <person name="Neumann P."/>
            <person name="Vondrak T."/>
            <person name="Novak P."/>
            <person name="Zhang M."/>
            <person name="Costa L."/>
            <person name="Castellani M."/>
            <person name="Scott A."/>
            <person name="Toegelov H."/>
            <person name="Fuchs J."/>
            <person name="Mata-Sucre Y."/>
            <person name="Dias Y."/>
            <person name="Vanzela A.L.L."/>
            <person name="Huettel B."/>
            <person name="Almeida C.C.S."/>
            <person name="Simkova H."/>
            <person name="Souza G."/>
            <person name="Pedrosa-Harand A."/>
            <person name="Macas J."/>
            <person name="Mayer K.F.X."/>
            <person name="Houben A."/>
            <person name="Marques A."/>
        </authorList>
    </citation>
    <scope>NUCLEOTIDE SEQUENCE</scope>
    <source>
        <strain evidence="6">RhyBre1mFocal</strain>
    </source>
</reference>